<dbReference type="Gene3D" id="1.10.3750.10">
    <property type="entry name" value="YhaI-like"/>
    <property type="match status" value="1"/>
</dbReference>
<evidence type="ECO:0008006" key="3">
    <source>
        <dbReference type="Google" id="ProtNLM"/>
    </source>
</evidence>
<reference evidence="2" key="1">
    <citation type="submission" date="2016-11" db="EMBL/GenBank/DDBJ databases">
        <authorList>
            <person name="Varghese N."/>
            <person name="Submissions S."/>
        </authorList>
    </citation>
    <scope>NUCLEOTIDE SEQUENCE [LARGE SCALE GENOMIC DNA]</scope>
    <source>
        <strain evidence="2">CGMCC 1.6496</strain>
    </source>
</reference>
<dbReference type="RefSeq" id="WP_073006075.1">
    <property type="nucleotide sequence ID" value="NZ_FQXD01000003.1"/>
</dbReference>
<dbReference type="OrthoDB" id="2353223at2"/>
<protein>
    <recommendedName>
        <fullName evidence="3">DUF1878 family protein</fullName>
    </recommendedName>
</protein>
<dbReference type="InterPro" id="IPR035945">
    <property type="entry name" value="YhaI-like_sf"/>
</dbReference>
<dbReference type="InterPro" id="IPR015058">
    <property type="entry name" value="DUF1878"/>
</dbReference>
<name>A0A1M5PS86_9BACI</name>
<dbReference type="Pfam" id="PF08963">
    <property type="entry name" value="DUF1878"/>
    <property type="match status" value="1"/>
</dbReference>
<dbReference type="AlphaFoldDB" id="A0A1M5PS86"/>
<keyword evidence="2" id="KW-1185">Reference proteome</keyword>
<gene>
    <name evidence="1" type="ORF">SAMN05421807_103194</name>
</gene>
<dbReference type="Proteomes" id="UP000184079">
    <property type="component" value="Unassembled WGS sequence"/>
</dbReference>
<sequence length="111" mass="12901">MKNEAETFAFHLHLLSKIIDKETHPFTKLIIEQGVTEDEYNRLIHLLDLLENQLKKQKEAGLLDFSSLLIHFAGMLTEKLAPHQTIYALKKEGYYPSLMNEFLKIMENLGD</sequence>
<evidence type="ECO:0000313" key="2">
    <source>
        <dbReference type="Proteomes" id="UP000184079"/>
    </source>
</evidence>
<accession>A0A1M5PS86</accession>
<proteinExistence type="predicted"/>
<dbReference type="SUPFAM" id="SSF109915">
    <property type="entry name" value="Hypothetical protein YhaI"/>
    <property type="match status" value="1"/>
</dbReference>
<organism evidence="1 2">
    <name type="scientific">Virgibacillus chiguensis</name>
    <dbReference type="NCBI Taxonomy" id="411959"/>
    <lineage>
        <taxon>Bacteria</taxon>
        <taxon>Bacillati</taxon>
        <taxon>Bacillota</taxon>
        <taxon>Bacilli</taxon>
        <taxon>Bacillales</taxon>
        <taxon>Bacillaceae</taxon>
        <taxon>Virgibacillus</taxon>
    </lineage>
</organism>
<dbReference type="EMBL" id="FQXD01000003">
    <property type="protein sequence ID" value="SHH04797.1"/>
    <property type="molecule type" value="Genomic_DNA"/>
</dbReference>
<evidence type="ECO:0000313" key="1">
    <source>
        <dbReference type="EMBL" id="SHH04797.1"/>
    </source>
</evidence>